<evidence type="ECO:0000256" key="3">
    <source>
        <dbReference type="ARBA" id="ARBA00023065"/>
    </source>
</evidence>
<evidence type="ECO:0000313" key="6">
    <source>
        <dbReference type="EMBL" id="NYB74589.1"/>
    </source>
</evidence>
<gene>
    <name evidence="4" type="primary">atpD</name>
    <name evidence="6" type="ORF">HZF24_10630</name>
</gene>
<dbReference type="InterPro" id="IPR002699">
    <property type="entry name" value="V_ATPase_D"/>
</dbReference>
<dbReference type="NCBIfam" id="TIGR00309">
    <property type="entry name" value="V_ATPase_subD"/>
    <property type="match status" value="1"/>
</dbReference>
<keyword evidence="7" id="KW-1185">Reference proteome</keyword>
<dbReference type="FunFam" id="1.10.287.3240:FF:000007">
    <property type="entry name" value="V-type ATP synthase subunit D"/>
    <property type="match status" value="1"/>
</dbReference>
<dbReference type="AlphaFoldDB" id="A0A974GWK6"/>
<reference evidence="6" key="1">
    <citation type="submission" date="2020-07" db="EMBL/GenBank/DDBJ databases">
        <title>Genomic analysis of a strain of Sedimentibacter Hydroxybenzoicus DSM7310.</title>
        <authorList>
            <person name="Ma S."/>
        </authorList>
    </citation>
    <scope>NUCLEOTIDE SEQUENCE</scope>
    <source>
        <strain evidence="6">DSM 7310</strain>
    </source>
</reference>
<comment type="function">
    <text evidence="4">Produces ATP from ADP in the presence of a proton gradient across the membrane.</text>
</comment>
<dbReference type="Pfam" id="PF01813">
    <property type="entry name" value="ATP-synt_D"/>
    <property type="match status" value="1"/>
</dbReference>
<dbReference type="Proteomes" id="UP000611629">
    <property type="component" value="Unassembled WGS sequence"/>
</dbReference>
<evidence type="ECO:0000256" key="5">
    <source>
        <dbReference type="SAM" id="Coils"/>
    </source>
</evidence>
<keyword evidence="2 4" id="KW-0813">Transport</keyword>
<evidence type="ECO:0000256" key="2">
    <source>
        <dbReference type="ARBA" id="ARBA00022448"/>
    </source>
</evidence>
<organism evidence="6 7">
    <name type="scientific">Sedimentibacter hydroxybenzoicus DSM 7310</name>
    <dbReference type="NCBI Taxonomy" id="1123245"/>
    <lineage>
        <taxon>Bacteria</taxon>
        <taxon>Bacillati</taxon>
        <taxon>Bacillota</taxon>
        <taxon>Tissierellia</taxon>
        <taxon>Sedimentibacter</taxon>
    </lineage>
</organism>
<dbReference type="GO" id="GO:0046933">
    <property type="term" value="F:proton-transporting ATP synthase activity, rotational mechanism"/>
    <property type="evidence" value="ECO:0007669"/>
    <property type="project" value="UniProtKB-UniRule"/>
</dbReference>
<comment type="caution">
    <text evidence="6">The sequence shown here is derived from an EMBL/GenBank/DDBJ whole genome shotgun (WGS) entry which is preliminary data.</text>
</comment>
<accession>A0A974GWK6</accession>
<dbReference type="GO" id="GO:0005524">
    <property type="term" value="F:ATP binding"/>
    <property type="evidence" value="ECO:0007669"/>
    <property type="project" value="UniProtKB-UniRule"/>
</dbReference>
<dbReference type="GO" id="GO:0042777">
    <property type="term" value="P:proton motive force-driven plasma membrane ATP synthesis"/>
    <property type="evidence" value="ECO:0007669"/>
    <property type="project" value="UniProtKB-UniRule"/>
</dbReference>
<sequence length="231" mass="26689">MARLNVNPTRMVLTSLKKRLKVAVKGHKMLKDKRDELMKQFLELARENKSLREQVESYLNNVYSNFVIASAVMSTEVLEEALMYPKQGVAIDVKNKNVMSVDVPVFDFKTTTDDASNIYPYGFANTSAELDNAIENQFKIFPELLKLAAVEKEVQLLAAEIEKTRRRVNALEYVMIPQFQETIKYIQMKLDENERGNQTRLMKVKDMMLKEIIEEKQANTNAALDEYSQNH</sequence>
<dbReference type="NCBIfam" id="NF001543">
    <property type="entry name" value="PRK00373.1-2"/>
    <property type="match status" value="1"/>
</dbReference>
<dbReference type="RefSeq" id="WP_179238294.1">
    <property type="nucleotide sequence ID" value="NZ_JACBNQ010000011.1"/>
</dbReference>
<dbReference type="GO" id="GO:0046961">
    <property type="term" value="F:proton-transporting ATPase activity, rotational mechanism"/>
    <property type="evidence" value="ECO:0007669"/>
    <property type="project" value="InterPro"/>
</dbReference>
<proteinExistence type="inferred from homology"/>
<evidence type="ECO:0000256" key="1">
    <source>
        <dbReference type="ARBA" id="ARBA00005850"/>
    </source>
</evidence>
<keyword evidence="4" id="KW-0066">ATP synthesis</keyword>
<dbReference type="PANTHER" id="PTHR11671">
    <property type="entry name" value="V-TYPE ATP SYNTHASE SUBUNIT D"/>
    <property type="match status" value="1"/>
</dbReference>
<comment type="similarity">
    <text evidence="1 4">Belongs to the V-ATPase D subunit family.</text>
</comment>
<keyword evidence="3 4" id="KW-0406">Ion transport</keyword>
<evidence type="ECO:0000313" key="7">
    <source>
        <dbReference type="Proteomes" id="UP000611629"/>
    </source>
</evidence>
<name>A0A974GWK6_SEDHY</name>
<keyword evidence="4" id="KW-0375">Hydrogen ion transport</keyword>
<dbReference type="EMBL" id="JACBNQ010000011">
    <property type="protein sequence ID" value="NYB74589.1"/>
    <property type="molecule type" value="Genomic_DNA"/>
</dbReference>
<keyword evidence="5" id="KW-0175">Coiled coil</keyword>
<evidence type="ECO:0000256" key="4">
    <source>
        <dbReference type="HAMAP-Rule" id="MF_00271"/>
    </source>
</evidence>
<protein>
    <recommendedName>
        <fullName evidence="4">V-type ATP synthase subunit D</fullName>
    </recommendedName>
    <alternativeName>
        <fullName evidence="4">V-ATPase subunit D</fullName>
    </alternativeName>
</protein>
<dbReference type="Gene3D" id="1.10.287.3240">
    <property type="match status" value="1"/>
</dbReference>
<feature type="coiled-coil region" evidence="5">
    <location>
        <begin position="27"/>
        <end position="61"/>
    </location>
</feature>
<dbReference type="HAMAP" id="MF_00271">
    <property type="entry name" value="ATP_synth_D_arch"/>
    <property type="match status" value="1"/>
</dbReference>